<dbReference type="Proteomes" id="UP000789920">
    <property type="component" value="Unassembled WGS sequence"/>
</dbReference>
<feature type="non-terminal residue" evidence="1">
    <location>
        <position position="251"/>
    </location>
</feature>
<organism evidence="1 2">
    <name type="scientific">Racocetra persica</name>
    <dbReference type="NCBI Taxonomy" id="160502"/>
    <lineage>
        <taxon>Eukaryota</taxon>
        <taxon>Fungi</taxon>
        <taxon>Fungi incertae sedis</taxon>
        <taxon>Mucoromycota</taxon>
        <taxon>Glomeromycotina</taxon>
        <taxon>Glomeromycetes</taxon>
        <taxon>Diversisporales</taxon>
        <taxon>Gigasporaceae</taxon>
        <taxon>Racocetra</taxon>
    </lineage>
</organism>
<sequence>MQTETKRRIALPAPFMRPHYDVVVIGSGYGGAIAACRMSRAGKKVALLERGKERWPGEYPTKPLECLKEMQYSSVARHIGKKTGMYHFYNGSGQDAFVGCGQAYHRVWEMEIWPEDIEYEEIRRGYELAQQMLEPVSYPESSPDFPKLKALEKLAEELECPERFKRPPITVTFENRINAAGVKQKKSTLTGTTLQGLMMEDEREAFTVDSHQSLFFVTADIIFLAAGTLGTNEILLRSKANGLEISSELGR</sequence>
<protein>
    <submittedName>
        <fullName evidence="1">15123_t:CDS:1</fullName>
    </submittedName>
</protein>
<gene>
    <name evidence="1" type="ORF">RPERSI_LOCUS5770</name>
</gene>
<evidence type="ECO:0000313" key="2">
    <source>
        <dbReference type="Proteomes" id="UP000789920"/>
    </source>
</evidence>
<proteinExistence type="predicted"/>
<dbReference type="EMBL" id="CAJVQC010008804">
    <property type="protein sequence ID" value="CAG8597006.1"/>
    <property type="molecule type" value="Genomic_DNA"/>
</dbReference>
<name>A0ACA9ML80_9GLOM</name>
<accession>A0ACA9ML80</accession>
<evidence type="ECO:0000313" key="1">
    <source>
        <dbReference type="EMBL" id="CAG8597006.1"/>
    </source>
</evidence>
<comment type="caution">
    <text evidence="1">The sequence shown here is derived from an EMBL/GenBank/DDBJ whole genome shotgun (WGS) entry which is preliminary data.</text>
</comment>
<keyword evidence="2" id="KW-1185">Reference proteome</keyword>
<reference evidence="1" key="1">
    <citation type="submission" date="2021-06" db="EMBL/GenBank/DDBJ databases">
        <authorList>
            <person name="Kallberg Y."/>
            <person name="Tangrot J."/>
            <person name="Rosling A."/>
        </authorList>
    </citation>
    <scope>NUCLEOTIDE SEQUENCE</scope>
    <source>
        <strain evidence="1">MA461A</strain>
    </source>
</reference>